<dbReference type="Proteomes" id="UP001251374">
    <property type="component" value="Unassembled WGS sequence"/>
</dbReference>
<evidence type="ECO:0000313" key="4">
    <source>
        <dbReference type="Proteomes" id="UP001251374"/>
    </source>
</evidence>
<organism evidence="3 4">
    <name type="scientific">Franzmannia qiaohouensis</name>
    <dbReference type="NCBI Taxonomy" id="1329370"/>
    <lineage>
        <taxon>Bacteria</taxon>
        <taxon>Pseudomonadati</taxon>
        <taxon>Pseudomonadota</taxon>
        <taxon>Gammaproteobacteria</taxon>
        <taxon>Oceanospirillales</taxon>
        <taxon>Halomonadaceae</taxon>
        <taxon>Franzmannia</taxon>
    </lineage>
</organism>
<feature type="domain" description="Cell wall hydrolase SleB" evidence="2">
    <location>
        <begin position="93"/>
        <end position="200"/>
    </location>
</feature>
<name>A0ABU1HDR1_9GAMM</name>
<proteinExistence type="predicted"/>
<protein>
    <submittedName>
        <fullName evidence="3">Cell wall hydrolase</fullName>
    </submittedName>
</protein>
<dbReference type="GO" id="GO:0016787">
    <property type="term" value="F:hydrolase activity"/>
    <property type="evidence" value="ECO:0007669"/>
    <property type="project" value="UniProtKB-KW"/>
</dbReference>
<feature type="chain" id="PRO_5046785146" evidence="1">
    <location>
        <begin position="23"/>
        <end position="209"/>
    </location>
</feature>
<dbReference type="Gene3D" id="1.10.10.2520">
    <property type="entry name" value="Cell wall hydrolase SleB, domain 1"/>
    <property type="match status" value="1"/>
</dbReference>
<dbReference type="Pfam" id="PF07486">
    <property type="entry name" value="Hydrolase_2"/>
    <property type="match status" value="1"/>
</dbReference>
<keyword evidence="4" id="KW-1185">Reference proteome</keyword>
<accession>A0ABU1HDR1</accession>
<dbReference type="RefSeq" id="WP_309720498.1">
    <property type="nucleotide sequence ID" value="NZ_JARWAM010000006.1"/>
</dbReference>
<evidence type="ECO:0000313" key="3">
    <source>
        <dbReference type="EMBL" id="MDR5905619.1"/>
    </source>
</evidence>
<feature type="signal peptide" evidence="1">
    <location>
        <begin position="1"/>
        <end position="22"/>
    </location>
</feature>
<evidence type="ECO:0000256" key="1">
    <source>
        <dbReference type="SAM" id="SignalP"/>
    </source>
</evidence>
<keyword evidence="3" id="KW-0378">Hydrolase</keyword>
<dbReference type="EMBL" id="JARWAM010000006">
    <property type="protein sequence ID" value="MDR5905619.1"/>
    <property type="molecule type" value="Genomic_DNA"/>
</dbReference>
<reference evidence="3 4" key="1">
    <citation type="submission" date="2023-04" db="EMBL/GenBank/DDBJ databases">
        <title>A long-awaited taxogenomic arrangement of the family Halomonadaceae.</title>
        <authorList>
            <person name="De La Haba R."/>
            <person name="Chuvochina M."/>
            <person name="Wittouck S."/>
            <person name="Arahal D.R."/>
            <person name="Sanchez-Porro C."/>
            <person name="Hugenholtz P."/>
            <person name="Ventosa A."/>
        </authorList>
    </citation>
    <scope>NUCLEOTIDE SEQUENCE [LARGE SCALE GENOMIC DNA]</scope>
    <source>
        <strain evidence="3 4">DSM 26770</strain>
    </source>
</reference>
<gene>
    <name evidence="3" type="ORF">QC821_10075</name>
</gene>
<comment type="caution">
    <text evidence="3">The sequence shown here is derived from an EMBL/GenBank/DDBJ whole genome shotgun (WGS) entry which is preliminary data.</text>
</comment>
<dbReference type="InterPro" id="IPR042047">
    <property type="entry name" value="SleB_dom1"/>
</dbReference>
<dbReference type="InterPro" id="IPR011105">
    <property type="entry name" value="Cell_wall_hydrolase_SleB"/>
</dbReference>
<sequence length="209" mass="22240">MRQPPVTALLAAFVFTSLLATATAVVASPSPKAQAALDKAEVLEQVIAPDVEATPPEAPITPGEAQAVDPAGQAALEDPLTCLARALYWEAKGNPEAEKAGVAHVVLNRLAHPGFPNTVCEVITDGSEQGPCQFSWWCDGRADEVVEDDAYEIAKEIARQALNQTLPDQTGGALYFHDRSVQPDWAAAFPLTAETDIFLFYRPSSGAAR</sequence>
<keyword evidence="1" id="KW-0732">Signal</keyword>
<evidence type="ECO:0000259" key="2">
    <source>
        <dbReference type="Pfam" id="PF07486"/>
    </source>
</evidence>